<evidence type="ECO:0000313" key="3">
    <source>
        <dbReference type="Proteomes" id="UP000295765"/>
    </source>
</evidence>
<dbReference type="AlphaFoldDB" id="A0A4R2LEI1"/>
<accession>A0A4R2LEI1</accession>
<dbReference type="EMBL" id="SLWY01000003">
    <property type="protein sequence ID" value="TCO83076.1"/>
    <property type="molecule type" value="Genomic_DNA"/>
</dbReference>
<dbReference type="RefSeq" id="WP_132538800.1">
    <property type="nucleotide sequence ID" value="NZ_SLWY01000003.1"/>
</dbReference>
<organism evidence="2 3">
    <name type="scientific">Plasticicumulans lactativorans</name>
    <dbReference type="NCBI Taxonomy" id="1133106"/>
    <lineage>
        <taxon>Bacteria</taxon>
        <taxon>Pseudomonadati</taxon>
        <taxon>Pseudomonadota</taxon>
        <taxon>Gammaproteobacteria</taxon>
        <taxon>Candidatus Competibacteraceae</taxon>
        <taxon>Plasticicumulans</taxon>
    </lineage>
</organism>
<reference evidence="2 3" key="1">
    <citation type="submission" date="2019-03" db="EMBL/GenBank/DDBJ databases">
        <title>Genomic Encyclopedia of Type Strains, Phase IV (KMG-IV): sequencing the most valuable type-strain genomes for metagenomic binning, comparative biology and taxonomic classification.</title>
        <authorList>
            <person name="Goeker M."/>
        </authorList>
    </citation>
    <scope>NUCLEOTIDE SEQUENCE [LARGE SCALE GENOMIC DNA]</scope>
    <source>
        <strain evidence="2 3">DSM 25287</strain>
    </source>
</reference>
<protein>
    <submittedName>
        <fullName evidence="2">Uncharacterized protein</fullName>
    </submittedName>
</protein>
<evidence type="ECO:0000256" key="1">
    <source>
        <dbReference type="SAM" id="Coils"/>
    </source>
</evidence>
<name>A0A4R2LEI1_9GAMM</name>
<keyword evidence="1" id="KW-0175">Coiled coil</keyword>
<feature type="coiled-coil region" evidence="1">
    <location>
        <begin position="7"/>
        <end position="48"/>
    </location>
</feature>
<proteinExistence type="predicted"/>
<evidence type="ECO:0000313" key="2">
    <source>
        <dbReference type="EMBL" id="TCO83076.1"/>
    </source>
</evidence>
<dbReference type="Proteomes" id="UP000295765">
    <property type="component" value="Unassembled WGS sequence"/>
</dbReference>
<comment type="caution">
    <text evidence="2">The sequence shown here is derived from an EMBL/GenBank/DDBJ whole genome shotgun (WGS) entry which is preliminary data.</text>
</comment>
<keyword evidence="3" id="KW-1185">Reference proteome</keyword>
<sequence>MSTPPKLHQLRAERDQLRAAVRDADMRLQELAQAIETLEARNEALAADGFSLPWAESQRLAELVDERGACTQQTEGLRDRLRPLAQIVARCEEALR</sequence>
<gene>
    <name evidence="2" type="ORF">EV699_103125</name>
</gene>